<dbReference type="PROSITE" id="PS51162">
    <property type="entry name" value="THYROGLOBULIN_1_2"/>
    <property type="match status" value="1"/>
</dbReference>
<evidence type="ECO:0000256" key="1">
    <source>
        <dbReference type="ARBA" id="ARBA00023157"/>
    </source>
</evidence>
<feature type="domain" description="Thyroglobulin type-1" evidence="3">
    <location>
        <begin position="119"/>
        <end position="182"/>
    </location>
</feature>
<proteinExistence type="predicted"/>
<dbReference type="EMBL" id="KN734350">
    <property type="protein sequence ID" value="KIH57467.1"/>
    <property type="molecule type" value="Genomic_DNA"/>
</dbReference>
<dbReference type="AlphaFoldDB" id="A0A0C2D5T7"/>
<feature type="non-terminal residue" evidence="4">
    <location>
        <position position="182"/>
    </location>
</feature>
<reference evidence="4 5" key="1">
    <citation type="submission" date="2013-12" db="EMBL/GenBank/DDBJ databases">
        <title>Draft genome of the parsitic nematode Ancylostoma duodenale.</title>
        <authorList>
            <person name="Mitreva M."/>
        </authorList>
    </citation>
    <scope>NUCLEOTIDE SEQUENCE [LARGE SCALE GENOMIC DNA]</scope>
    <source>
        <strain evidence="4 5">Zhejiang</strain>
    </source>
</reference>
<dbReference type="OrthoDB" id="6409105at2759"/>
<protein>
    <submittedName>
        <fullName evidence="4">Thyroglobulin type-1 repeat-containing domain protein</fullName>
    </submittedName>
</protein>
<dbReference type="InterPro" id="IPR000716">
    <property type="entry name" value="Thyroglobulin_1"/>
</dbReference>
<dbReference type="PROSITE" id="PS00484">
    <property type="entry name" value="THYROGLOBULIN_1_1"/>
    <property type="match status" value="1"/>
</dbReference>
<evidence type="ECO:0000313" key="4">
    <source>
        <dbReference type="EMBL" id="KIH57467.1"/>
    </source>
</evidence>
<keyword evidence="5" id="KW-1185">Reference proteome</keyword>
<comment type="caution">
    <text evidence="2">Lacks conserved residue(s) required for the propagation of feature annotation.</text>
</comment>
<evidence type="ECO:0000259" key="3">
    <source>
        <dbReference type="PROSITE" id="PS51162"/>
    </source>
</evidence>
<dbReference type="Gene3D" id="4.10.800.10">
    <property type="entry name" value="Thyroglobulin type-1"/>
    <property type="match status" value="1"/>
</dbReference>
<dbReference type="InterPro" id="IPR036857">
    <property type="entry name" value="Thyroglobulin_1_sf"/>
</dbReference>
<gene>
    <name evidence="4" type="ORF">ANCDUO_12341</name>
</gene>
<dbReference type="Proteomes" id="UP000054047">
    <property type="component" value="Unassembled WGS sequence"/>
</dbReference>
<name>A0A0C2D5T7_9BILA</name>
<sequence>MKKDSNGCDTCDCSSPCDGVICPDTSVCVPAPVECIAGPCPEVLTLALTAANTRVTVESAAQAKSHIGHLAPAHMGCHQTVTVPGSAFWMSSAPLARDVALMAVECHPENPNVPLTRTVLRCENAVAMAAFVGIHARLAALAIRDFDSSVFVPECDSSGEYQQIQTHYSLKWCVDKEGKEIP</sequence>
<evidence type="ECO:0000313" key="5">
    <source>
        <dbReference type="Proteomes" id="UP000054047"/>
    </source>
</evidence>
<organism evidence="4 5">
    <name type="scientific">Ancylostoma duodenale</name>
    <dbReference type="NCBI Taxonomy" id="51022"/>
    <lineage>
        <taxon>Eukaryota</taxon>
        <taxon>Metazoa</taxon>
        <taxon>Ecdysozoa</taxon>
        <taxon>Nematoda</taxon>
        <taxon>Chromadorea</taxon>
        <taxon>Rhabditida</taxon>
        <taxon>Rhabditina</taxon>
        <taxon>Rhabditomorpha</taxon>
        <taxon>Strongyloidea</taxon>
        <taxon>Ancylostomatidae</taxon>
        <taxon>Ancylostomatinae</taxon>
        <taxon>Ancylostoma</taxon>
    </lineage>
</organism>
<dbReference type="Pfam" id="PF00086">
    <property type="entry name" value="Thyroglobulin_1"/>
    <property type="match status" value="1"/>
</dbReference>
<keyword evidence="1" id="KW-1015">Disulfide bond</keyword>
<accession>A0A0C2D5T7</accession>
<evidence type="ECO:0000256" key="2">
    <source>
        <dbReference type="PROSITE-ProRule" id="PRU00500"/>
    </source>
</evidence>
<dbReference type="SUPFAM" id="SSF57610">
    <property type="entry name" value="Thyroglobulin type-1 domain"/>
    <property type="match status" value="1"/>
</dbReference>